<reference evidence="3" key="1">
    <citation type="submission" date="2021-01" db="EMBL/GenBank/DDBJ databases">
        <authorList>
            <person name="Corre E."/>
            <person name="Pelletier E."/>
            <person name="Niang G."/>
            <person name="Scheremetjew M."/>
            <person name="Finn R."/>
            <person name="Kale V."/>
            <person name="Holt S."/>
            <person name="Cochrane G."/>
            <person name="Meng A."/>
            <person name="Brown T."/>
            <person name="Cohen L."/>
        </authorList>
    </citation>
    <scope>NUCLEOTIDE SEQUENCE</scope>
    <source>
        <strain evidence="3">CCMP 2712</strain>
    </source>
</reference>
<evidence type="ECO:0000256" key="2">
    <source>
        <dbReference type="SAM" id="MobiDB-lite"/>
    </source>
</evidence>
<feature type="coiled-coil region" evidence="1">
    <location>
        <begin position="197"/>
        <end position="224"/>
    </location>
</feature>
<gene>
    <name evidence="3" type="ORF">GTHE00462_LOCUS19569</name>
</gene>
<organism evidence="3">
    <name type="scientific">Guillardia theta</name>
    <name type="common">Cryptophyte</name>
    <name type="synonym">Cryptomonas phi</name>
    <dbReference type="NCBI Taxonomy" id="55529"/>
    <lineage>
        <taxon>Eukaryota</taxon>
        <taxon>Cryptophyceae</taxon>
        <taxon>Pyrenomonadales</taxon>
        <taxon>Geminigeraceae</taxon>
        <taxon>Guillardia</taxon>
    </lineage>
</organism>
<evidence type="ECO:0000256" key="1">
    <source>
        <dbReference type="SAM" id="Coils"/>
    </source>
</evidence>
<feature type="region of interest" description="Disordered" evidence="2">
    <location>
        <begin position="1"/>
        <end position="38"/>
    </location>
</feature>
<sequence>MKSSGVPPASWKMIPTPRGNNKPIRRPMTSPSKDGPRKSILTEVNEGTGIEKAQIQPQEFQGISGQLRFDLEHRPGDQYKPGMIQIFAQNWWTKREYRAVYGDADAIRIVRKPLRFVYQLLTKALSGESKSASVSCSLVGNTGIDLALLVSVIVRSEFDESTYDFKLPDVTTVADGSRLQDMILDLRQDHMRVTERASALEAINAELTERNTSLEARVLQLERQVSILLGDHEQHMLNLQNGFKATNEPVYGPVFARREGRRCLFNGLVTGSSPRGDHEGALMLTLPDSLWPPYRLIFNGSYCTAEGHFCQYSIHVCRNGQVRALTYGKIMSMNLNAIDFWID</sequence>
<accession>A0A7S4KWL6</accession>
<dbReference type="EMBL" id="HBKN01025161">
    <property type="protein sequence ID" value="CAE2307751.1"/>
    <property type="molecule type" value="Transcribed_RNA"/>
</dbReference>
<name>A0A7S4KWL6_GUITH</name>
<protein>
    <submittedName>
        <fullName evidence="3">Uncharacterized protein</fullName>
    </submittedName>
</protein>
<dbReference type="CDD" id="cd14686">
    <property type="entry name" value="bZIP"/>
    <property type="match status" value="1"/>
</dbReference>
<keyword evidence="1" id="KW-0175">Coiled coil</keyword>
<evidence type="ECO:0000313" key="3">
    <source>
        <dbReference type="EMBL" id="CAE2307751.1"/>
    </source>
</evidence>
<proteinExistence type="predicted"/>
<dbReference type="AlphaFoldDB" id="A0A7S4KWL6"/>